<evidence type="ECO:0000259" key="4">
    <source>
        <dbReference type="Pfam" id="PF01420"/>
    </source>
</evidence>
<dbReference type="GO" id="GO:0009307">
    <property type="term" value="P:DNA restriction-modification system"/>
    <property type="evidence" value="ECO:0007669"/>
    <property type="project" value="UniProtKB-KW"/>
</dbReference>
<comment type="similarity">
    <text evidence="1">Belongs to the type-I restriction system S methylase family.</text>
</comment>
<dbReference type="GO" id="GO:0003677">
    <property type="term" value="F:DNA binding"/>
    <property type="evidence" value="ECO:0007669"/>
    <property type="project" value="UniProtKB-KW"/>
</dbReference>
<comment type="caution">
    <text evidence="5">The sequence shown here is derived from an EMBL/GenBank/DDBJ whole genome shotgun (WGS) entry which is preliminary data.</text>
</comment>
<dbReference type="AlphaFoldDB" id="A0A934VFU3"/>
<keyword evidence="5" id="KW-0255">Endonuclease</keyword>
<organism evidence="5 6">
    <name type="scientific">Haloferula rosea</name>
    <dbReference type="NCBI Taxonomy" id="490093"/>
    <lineage>
        <taxon>Bacteria</taxon>
        <taxon>Pseudomonadati</taxon>
        <taxon>Verrucomicrobiota</taxon>
        <taxon>Verrucomicrobiia</taxon>
        <taxon>Verrucomicrobiales</taxon>
        <taxon>Verrucomicrobiaceae</taxon>
        <taxon>Haloferula</taxon>
    </lineage>
</organism>
<name>A0A934VFU3_9BACT</name>
<dbReference type="Gene3D" id="3.90.220.20">
    <property type="entry name" value="DNA methylase specificity domains"/>
    <property type="match status" value="2"/>
</dbReference>
<evidence type="ECO:0000256" key="1">
    <source>
        <dbReference type="ARBA" id="ARBA00010923"/>
    </source>
</evidence>
<keyword evidence="2" id="KW-0680">Restriction system</keyword>
<feature type="domain" description="Type I restriction modification DNA specificity" evidence="4">
    <location>
        <begin position="69"/>
        <end position="184"/>
    </location>
</feature>
<accession>A0A934VFU3</accession>
<dbReference type="SUPFAM" id="SSF116734">
    <property type="entry name" value="DNA methylase specificity domain"/>
    <property type="match status" value="2"/>
</dbReference>
<dbReference type="RefSeq" id="WP_325100870.1">
    <property type="nucleotide sequence ID" value="NZ_JAENII010000006.1"/>
</dbReference>
<evidence type="ECO:0000313" key="6">
    <source>
        <dbReference type="Proteomes" id="UP000658278"/>
    </source>
</evidence>
<evidence type="ECO:0000256" key="2">
    <source>
        <dbReference type="ARBA" id="ARBA00022747"/>
    </source>
</evidence>
<keyword evidence="5" id="KW-0378">Hydrolase</keyword>
<evidence type="ECO:0000256" key="3">
    <source>
        <dbReference type="ARBA" id="ARBA00023125"/>
    </source>
</evidence>
<dbReference type="InterPro" id="IPR052021">
    <property type="entry name" value="Type-I_RS_S_subunit"/>
</dbReference>
<gene>
    <name evidence="5" type="ORF">JIN81_10010</name>
</gene>
<dbReference type="Proteomes" id="UP000658278">
    <property type="component" value="Unassembled WGS sequence"/>
</dbReference>
<dbReference type="EMBL" id="JAENII010000006">
    <property type="protein sequence ID" value="MBK1827357.1"/>
    <property type="molecule type" value="Genomic_DNA"/>
</dbReference>
<dbReference type="InterPro" id="IPR000055">
    <property type="entry name" value="Restrct_endonuc_typeI_TRD"/>
</dbReference>
<dbReference type="PANTHER" id="PTHR30408">
    <property type="entry name" value="TYPE-1 RESTRICTION ENZYME ECOKI SPECIFICITY PROTEIN"/>
    <property type="match status" value="1"/>
</dbReference>
<dbReference type="GO" id="GO:0004519">
    <property type="term" value="F:endonuclease activity"/>
    <property type="evidence" value="ECO:0007669"/>
    <property type="project" value="UniProtKB-KW"/>
</dbReference>
<keyword evidence="6" id="KW-1185">Reference proteome</keyword>
<evidence type="ECO:0000313" key="5">
    <source>
        <dbReference type="EMBL" id="MBK1827357.1"/>
    </source>
</evidence>
<reference evidence="5" key="1">
    <citation type="submission" date="2021-01" db="EMBL/GenBank/DDBJ databases">
        <title>Modified the classification status of verrucomicrobia.</title>
        <authorList>
            <person name="Feng X."/>
        </authorList>
    </citation>
    <scope>NUCLEOTIDE SEQUENCE</scope>
    <source>
        <strain evidence="5">KCTC 22201</strain>
    </source>
</reference>
<dbReference type="PANTHER" id="PTHR30408:SF13">
    <property type="entry name" value="TYPE I RESTRICTION ENZYME HINDI SPECIFICITY SUBUNIT"/>
    <property type="match status" value="1"/>
</dbReference>
<protein>
    <submittedName>
        <fullName evidence="5">Restriction endonuclease subunit S</fullName>
    </submittedName>
</protein>
<proteinExistence type="inferred from homology"/>
<dbReference type="Pfam" id="PF01420">
    <property type="entry name" value="Methylase_S"/>
    <property type="match status" value="1"/>
</dbReference>
<dbReference type="InterPro" id="IPR044946">
    <property type="entry name" value="Restrct_endonuc_typeI_TRD_sf"/>
</dbReference>
<sequence>MTIEELMADGTIVAHKDGNYGSNYPRVEEFGSEGVPFLTAKSLREGYVDIAGAPRLADERADGLTFGFVQENDVLLSHNATIGRVAIVPPHKGRLLVGTSLTYFRLNPQKLLPRYLAVYFAGTEFQNQLAAVMSHSTRNQVPVTAQRKLSVVVPPLPEQKAIAAVLGALDDKIELNRRMNATLEAMARALFQSWFVDFDPVRAKLDGRKPPNLDPATAALFPEHFDHGDDGLLPVGWRRASIEELCEINGWALSKRDDLETLEYIEISEVNRGNISNVATYNRGEEPSRARRRLRHGDTALSTVRPDRGAYFLALNPPENRVASTGFALLTPTEAPWSFVHAAMTQQEVSDHLGQMADGGAYPAVRPEIIGAMQVAIPGESKILDAFHRICAPFYEQAESNRVQSRTLATLRDTLLPKLLSGEVSIDQVALDA</sequence>
<keyword evidence="5" id="KW-0540">Nuclease</keyword>
<keyword evidence="3" id="KW-0238">DNA-binding</keyword>